<protein>
    <recommendedName>
        <fullName evidence="4">Prokaryotic-type class I peptide chain release factors domain-containing protein</fullName>
    </recommendedName>
</protein>
<keyword evidence="6" id="KW-1185">Reference proteome</keyword>
<dbReference type="GO" id="GO:0003747">
    <property type="term" value="F:translation release factor activity"/>
    <property type="evidence" value="ECO:0007669"/>
    <property type="project" value="InterPro"/>
</dbReference>
<evidence type="ECO:0000313" key="5">
    <source>
        <dbReference type="EMBL" id="KPI83779.1"/>
    </source>
</evidence>
<evidence type="ECO:0000259" key="4">
    <source>
        <dbReference type="Pfam" id="PF00472"/>
    </source>
</evidence>
<organism evidence="5 6">
    <name type="scientific">Leptomonas seymouri</name>
    <dbReference type="NCBI Taxonomy" id="5684"/>
    <lineage>
        <taxon>Eukaryota</taxon>
        <taxon>Discoba</taxon>
        <taxon>Euglenozoa</taxon>
        <taxon>Kinetoplastea</taxon>
        <taxon>Metakinetoplastina</taxon>
        <taxon>Trypanosomatida</taxon>
        <taxon>Trypanosomatidae</taxon>
        <taxon>Leishmaniinae</taxon>
        <taxon>Leptomonas</taxon>
    </lineage>
</organism>
<gene>
    <name evidence="5" type="ORF">ABL78_7179</name>
</gene>
<evidence type="ECO:0000313" key="6">
    <source>
        <dbReference type="Proteomes" id="UP000038009"/>
    </source>
</evidence>
<dbReference type="InterPro" id="IPR000352">
    <property type="entry name" value="Pep_chain_release_fac_I"/>
</dbReference>
<dbReference type="EMBL" id="LJSK01000326">
    <property type="protein sequence ID" value="KPI83779.1"/>
    <property type="molecule type" value="Genomic_DNA"/>
</dbReference>
<evidence type="ECO:0000256" key="1">
    <source>
        <dbReference type="ARBA" id="ARBA00010835"/>
    </source>
</evidence>
<comment type="similarity">
    <text evidence="1">Belongs to the prokaryotic/mitochondrial release factor family.</text>
</comment>
<feature type="region of interest" description="Disordered" evidence="3">
    <location>
        <begin position="342"/>
        <end position="368"/>
    </location>
</feature>
<dbReference type="OrthoDB" id="2019491at2759"/>
<dbReference type="OMA" id="ACSNVSR"/>
<dbReference type="Pfam" id="PF00472">
    <property type="entry name" value="RF-1"/>
    <property type="match status" value="1"/>
</dbReference>
<accession>A0A0N0P368</accession>
<proteinExistence type="inferred from homology"/>
<sequence>MLRRSTATSQLELRRPTAGATRAFFDSLKKQFGAPAGSSAVGDQHPSQTPSGLPSGFNAQQMQTLQQLFSSQPKEKQEQLMRQAMEVHKVMSKVPGIGKLAQKNAAMLEQMLKMQSAASATASPQSAGAPAAPAAAHNGGHQPTAASAPRRDIFREAANGQAGSSRSGPSLDDLKKVNLGPEIEALFEELRTIRKRKNEYRDMYYTARTSLQELQKQHNDLVAREANVRSKLTKAEQDVMLLTSENMELRDHNKAMKKLAQTNKQLQHEVGLLKSAAQASAAPGTASYTALKQQQQATEDALRSLQRKVERMRRRDPLLQFSLACSDVSRMCTAIRTDESAGSGAAAAGSSSGGSLVKDAPSEAGQEAAEQAFADLQSIYHRRQQEAWAAAAHEHGAAARAFVAVVRRYVMARVRHANYDAVVSFTGDVTALSEVFAGVGFTVEAVPGEGNKAHVVAAADAGPLTDQPGPYGYALALRASAAGGPAEGNGRFDRDAKHRSGSAAFAVTGAHPFVSSTLVHNAKRSSVHYETARASGPGGQATNVTETQVYAKLRIDGEPAFTAEAQDSRSALNNKEVALEKLQQQRRLHYNDALAKQERADALLAQLVDAMRSQGGLTLDEEVLLLVQEAATAKEITSGDEALVKMLQELSRSAASAA</sequence>
<feature type="region of interest" description="Disordered" evidence="3">
    <location>
        <begin position="34"/>
        <end position="57"/>
    </location>
</feature>
<dbReference type="Proteomes" id="UP000038009">
    <property type="component" value="Unassembled WGS sequence"/>
</dbReference>
<keyword evidence="2" id="KW-0175">Coiled coil</keyword>
<feature type="coiled-coil region" evidence="2">
    <location>
        <begin position="183"/>
        <end position="315"/>
    </location>
</feature>
<evidence type="ECO:0000256" key="3">
    <source>
        <dbReference type="SAM" id="MobiDB-lite"/>
    </source>
</evidence>
<comment type="caution">
    <text evidence="5">The sequence shown here is derived from an EMBL/GenBank/DDBJ whole genome shotgun (WGS) entry which is preliminary data.</text>
</comment>
<evidence type="ECO:0000256" key="2">
    <source>
        <dbReference type="SAM" id="Coils"/>
    </source>
</evidence>
<feature type="coiled-coil region" evidence="2">
    <location>
        <begin position="565"/>
        <end position="592"/>
    </location>
</feature>
<feature type="compositionally biased region" description="Low complexity" evidence="3">
    <location>
        <begin position="342"/>
        <end position="355"/>
    </location>
</feature>
<name>A0A0N0P368_LEPSE</name>
<feature type="domain" description="Prokaryotic-type class I peptide chain release factors" evidence="4">
    <location>
        <begin position="523"/>
        <end position="596"/>
    </location>
</feature>
<dbReference type="Gene3D" id="3.30.160.20">
    <property type="match status" value="1"/>
</dbReference>
<feature type="compositionally biased region" description="Low complexity" evidence="3">
    <location>
        <begin position="119"/>
        <end position="136"/>
    </location>
</feature>
<feature type="region of interest" description="Disordered" evidence="3">
    <location>
        <begin position="119"/>
        <end position="148"/>
    </location>
</feature>
<dbReference type="AlphaFoldDB" id="A0A0N0P368"/>
<feature type="compositionally biased region" description="Polar residues" evidence="3">
    <location>
        <begin position="45"/>
        <end position="57"/>
    </location>
</feature>
<dbReference type="VEuPathDB" id="TriTrypDB:Lsey_0326_0050"/>
<dbReference type="InterPro" id="IPR045853">
    <property type="entry name" value="Pep_chain_release_fac_I_sf"/>
</dbReference>
<reference evidence="5 6" key="1">
    <citation type="journal article" date="2015" name="PLoS Pathog.">
        <title>Leptomonas seymouri: Adaptations to the Dixenous Life Cycle Analyzed by Genome Sequencing, Transcriptome Profiling and Co-infection with Leishmania donovani.</title>
        <authorList>
            <person name="Kraeva N."/>
            <person name="Butenko A."/>
            <person name="Hlavacova J."/>
            <person name="Kostygov A."/>
            <person name="Myskova J."/>
            <person name="Grybchuk D."/>
            <person name="Lestinova T."/>
            <person name="Votypka J."/>
            <person name="Volf P."/>
            <person name="Opperdoes F."/>
            <person name="Flegontov P."/>
            <person name="Lukes J."/>
            <person name="Yurchenko V."/>
        </authorList>
    </citation>
    <scope>NUCLEOTIDE SEQUENCE [LARGE SCALE GENOMIC DNA]</scope>
    <source>
        <strain evidence="5 6">ATCC 30220</strain>
    </source>
</reference>
<dbReference type="SUPFAM" id="SSF75620">
    <property type="entry name" value="Release factor"/>
    <property type="match status" value="1"/>
</dbReference>